<organism evidence="1 2">
    <name type="scientific">Burkholderia mayonis</name>
    <dbReference type="NCBI Taxonomy" id="1385591"/>
    <lineage>
        <taxon>Bacteria</taxon>
        <taxon>Pseudomonadati</taxon>
        <taxon>Pseudomonadota</taxon>
        <taxon>Betaproteobacteria</taxon>
        <taxon>Burkholderiales</taxon>
        <taxon>Burkholderiaceae</taxon>
        <taxon>Burkholderia</taxon>
        <taxon>pseudomallei group</taxon>
    </lineage>
</organism>
<accession>A0A1B4FBL8</accession>
<dbReference type="AlphaFoldDB" id="A0A1B4FBL8"/>
<dbReference type="EMBL" id="CP013386">
    <property type="protein sequence ID" value="AOJ01051.1"/>
    <property type="molecule type" value="Genomic_DNA"/>
</dbReference>
<proteinExistence type="predicted"/>
<dbReference type="RefSeq" id="WP_059470867.1">
    <property type="nucleotide sequence ID" value="NZ_CP013386.1"/>
</dbReference>
<sequence length="76" mass="8155">MDVTWNCGAQVLTRYDVTPGEKNGPIAEFDFELPASISDLDVRVWVPTGANVRVDTLRIEPLANQQADAGLAVAVG</sequence>
<evidence type="ECO:0000313" key="1">
    <source>
        <dbReference type="EMBL" id="AOJ01051.1"/>
    </source>
</evidence>
<gene>
    <name evidence="1" type="ORF">WS70_03755</name>
</gene>
<dbReference type="Proteomes" id="UP000062519">
    <property type="component" value="Chromosome 1"/>
</dbReference>
<evidence type="ECO:0000313" key="2">
    <source>
        <dbReference type="Proteomes" id="UP000062519"/>
    </source>
</evidence>
<keyword evidence="2" id="KW-1185">Reference proteome</keyword>
<protein>
    <submittedName>
        <fullName evidence="1">Uncharacterized protein</fullName>
    </submittedName>
</protein>
<name>A0A1B4FBL8_9BURK</name>
<dbReference type="KEGG" id="buu:WS70_03755"/>
<reference evidence="1 2" key="1">
    <citation type="submission" date="2015-12" db="EMBL/GenBank/DDBJ databases">
        <title>Diversity of Burkholderia near neighbor genomes.</title>
        <authorList>
            <person name="Sahl J."/>
            <person name="Wagner D."/>
            <person name="Keim P."/>
        </authorList>
    </citation>
    <scope>NUCLEOTIDE SEQUENCE [LARGE SCALE GENOMIC DNA]</scope>
    <source>
        <strain evidence="1 2">BDU6</strain>
    </source>
</reference>